<keyword evidence="1" id="KW-1133">Transmembrane helix</keyword>
<accession>A0ABV7ZWV5</accession>
<proteinExistence type="predicted"/>
<dbReference type="RefSeq" id="WP_380695179.1">
    <property type="nucleotide sequence ID" value="NZ_JBHRYR010000003.1"/>
</dbReference>
<dbReference type="EMBL" id="JBHRYR010000003">
    <property type="protein sequence ID" value="MFC3852710.1"/>
    <property type="molecule type" value="Genomic_DNA"/>
</dbReference>
<sequence length="156" mass="17324">MSKAKANNARRDLLFLIGAFIAVIIAAVALTLFFRSIALSQSTGKGNFVTDMLGISPPPQVSPNIIPMQDAFVVCRARVMSDAGSQLMNTRFDTRSSRFDADRNEYVIFMDVFMRPTDRSGVPLELWSRCNISAVTLEITEFRLNSDQGFFGLFGI</sequence>
<gene>
    <name evidence="2" type="ORF">ACFOOG_07690</name>
</gene>
<keyword evidence="1" id="KW-0472">Membrane</keyword>
<keyword evidence="1" id="KW-0812">Transmembrane</keyword>
<dbReference type="Proteomes" id="UP001595617">
    <property type="component" value="Unassembled WGS sequence"/>
</dbReference>
<evidence type="ECO:0000313" key="3">
    <source>
        <dbReference type="Proteomes" id="UP001595617"/>
    </source>
</evidence>
<feature type="transmembrane region" description="Helical" evidence="1">
    <location>
        <begin position="12"/>
        <end position="34"/>
    </location>
</feature>
<keyword evidence="3" id="KW-1185">Reference proteome</keyword>
<evidence type="ECO:0000256" key="1">
    <source>
        <dbReference type="SAM" id="Phobius"/>
    </source>
</evidence>
<organism evidence="2 3">
    <name type="scientific">Saccharospirillum mangrovi</name>
    <dbReference type="NCBI Taxonomy" id="2161747"/>
    <lineage>
        <taxon>Bacteria</taxon>
        <taxon>Pseudomonadati</taxon>
        <taxon>Pseudomonadota</taxon>
        <taxon>Gammaproteobacteria</taxon>
        <taxon>Oceanospirillales</taxon>
        <taxon>Saccharospirillaceae</taxon>
        <taxon>Saccharospirillum</taxon>
    </lineage>
</organism>
<comment type="caution">
    <text evidence="2">The sequence shown here is derived from an EMBL/GenBank/DDBJ whole genome shotgun (WGS) entry which is preliminary data.</text>
</comment>
<reference evidence="3" key="1">
    <citation type="journal article" date="2019" name="Int. J. Syst. Evol. Microbiol.">
        <title>The Global Catalogue of Microorganisms (GCM) 10K type strain sequencing project: providing services to taxonomists for standard genome sequencing and annotation.</title>
        <authorList>
            <consortium name="The Broad Institute Genomics Platform"/>
            <consortium name="The Broad Institute Genome Sequencing Center for Infectious Disease"/>
            <person name="Wu L."/>
            <person name="Ma J."/>
        </authorList>
    </citation>
    <scope>NUCLEOTIDE SEQUENCE [LARGE SCALE GENOMIC DNA]</scope>
    <source>
        <strain evidence="3">IBRC 10765</strain>
    </source>
</reference>
<name>A0ABV7ZWV5_9GAMM</name>
<protein>
    <submittedName>
        <fullName evidence="2">Uncharacterized protein</fullName>
    </submittedName>
</protein>
<evidence type="ECO:0000313" key="2">
    <source>
        <dbReference type="EMBL" id="MFC3852710.1"/>
    </source>
</evidence>